<gene>
    <name evidence="3" type="ORF">C8J55DRAFT_271309</name>
</gene>
<dbReference type="AlphaFoldDB" id="A0A9W8ZRI8"/>
<feature type="compositionally biased region" description="Polar residues" evidence="1">
    <location>
        <begin position="159"/>
        <end position="170"/>
    </location>
</feature>
<proteinExistence type="predicted"/>
<name>A0A9W8ZRI8_9AGAR</name>
<organism evidence="3 4">
    <name type="scientific">Lentinula lateritia</name>
    <dbReference type="NCBI Taxonomy" id="40482"/>
    <lineage>
        <taxon>Eukaryota</taxon>
        <taxon>Fungi</taxon>
        <taxon>Dikarya</taxon>
        <taxon>Basidiomycota</taxon>
        <taxon>Agaricomycotina</taxon>
        <taxon>Agaricomycetes</taxon>
        <taxon>Agaricomycetidae</taxon>
        <taxon>Agaricales</taxon>
        <taxon>Marasmiineae</taxon>
        <taxon>Omphalotaceae</taxon>
        <taxon>Lentinula</taxon>
    </lineage>
</organism>
<keyword evidence="2" id="KW-0732">Signal</keyword>
<reference evidence="3" key="2">
    <citation type="journal article" date="2023" name="Proc. Natl. Acad. Sci. U.S.A.">
        <title>A global phylogenomic analysis of the shiitake genus Lentinula.</title>
        <authorList>
            <person name="Sierra-Patev S."/>
            <person name="Min B."/>
            <person name="Naranjo-Ortiz M."/>
            <person name="Looney B."/>
            <person name="Konkel Z."/>
            <person name="Slot J.C."/>
            <person name="Sakamoto Y."/>
            <person name="Steenwyk J.L."/>
            <person name="Rokas A."/>
            <person name="Carro J."/>
            <person name="Camarero S."/>
            <person name="Ferreira P."/>
            <person name="Molpeceres G."/>
            <person name="Ruiz-Duenas F.J."/>
            <person name="Serrano A."/>
            <person name="Henrissat B."/>
            <person name="Drula E."/>
            <person name="Hughes K.W."/>
            <person name="Mata J.L."/>
            <person name="Ishikawa N.K."/>
            <person name="Vargas-Isla R."/>
            <person name="Ushijima S."/>
            <person name="Smith C.A."/>
            <person name="Donoghue J."/>
            <person name="Ahrendt S."/>
            <person name="Andreopoulos W."/>
            <person name="He G."/>
            <person name="LaButti K."/>
            <person name="Lipzen A."/>
            <person name="Ng V."/>
            <person name="Riley R."/>
            <person name="Sandor L."/>
            <person name="Barry K."/>
            <person name="Martinez A.T."/>
            <person name="Xiao Y."/>
            <person name="Gibbons J.G."/>
            <person name="Terashima K."/>
            <person name="Grigoriev I.V."/>
            <person name="Hibbett D."/>
        </authorList>
    </citation>
    <scope>NUCLEOTIDE SEQUENCE</scope>
    <source>
        <strain evidence="3">Sp2 HRB7682 ss15</strain>
    </source>
</reference>
<reference evidence="3" key="1">
    <citation type="submission" date="2022-08" db="EMBL/GenBank/DDBJ databases">
        <authorList>
            <consortium name="DOE Joint Genome Institute"/>
            <person name="Min B."/>
            <person name="Riley R."/>
            <person name="Sierra-Patev S."/>
            <person name="Naranjo-Ortiz M."/>
            <person name="Looney B."/>
            <person name="Konkel Z."/>
            <person name="Slot J.C."/>
            <person name="Sakamoto Y."/>
            <person name="Steenwyk J.L."/>
            <person name="Rokas A."/>
            <person name="Carro J."/>
            <person name="Camarero S."/>
            <person name="Ferreira P."/>
            <person name="Molpeceres G."/>
            <person name="Ruiz-Duenas F.J."/>
            <person name="Serrano A."/>
            <person name="Henrissat B."/>
            <person name="Drula E."/>
            <person name="Hughes K.W."/>
            <person name="Mata J.L."/>
            <person name="Ishikawa N.K."/>
            <person name="Vargas-Isla R."/>
            <person name="Ushijima S."/>
            <person name="Smith C.A."/>
            <person name="Ahrendt S."/>
            <person name="Andreopoulos W."/>
            <person name="He G."/>
            <person name="Labutti K."/>
            <person name="Lipzen A."/>
            <person name="Ng V."/>
            <person name="Sandor L."/>
            <person name="Barry K."/>
            <person name="Martinez A.T."/>
            <person name="Xiao Y."/>
            <person name="Gibbons J.G."/>
            <person name="Terashima K."/>
            <person name="Hibbett D.S."/>
            <person name="Grigoriev I.V."/>
        </authorList>
    </citation>
    <scope>NUCLEOTIDE SEQUENCE</scope>
    <source>
        <strain evidence="3">Sp2 HRB7682 ss15</strain>
    </source>
</reference>
<feature type="region of interest" description="Disordered" evidence="1">
    <location>
        <begin position="159"/>
        <end position="200"/>
    </location>
</feature>
<dbReference type="Proteomes" id="UP001150238">
    <property type="component" value="Unassembled WGS sequence"/>
</dbReference>
<protein>
    <submittedName>
        <fullName evidence="3">Uncharacterized protein</fullName>
    </submittedName>
</protein>
<feature type="signal peptide" evidence="2">
    <location>
        <begin position="1"/>
        <end position="22"/>
    </location>
</feature>
<comment type="caution">
    <text evidence="3">The sequence shown here is derived from an EMBL/GenBank/DDBJ whole genome shotgun (WGS) entry which is preliminary data.</text>
</comment>
<sequence>MLAVSHMFSLFSLLSIVLDGMCFPLDRRDKTNNYGSVPIAIRTVKMQGGSEEPAICFGTQYFLTAIKDPENPNQFKGSSVQKRSIRITQYTVATADFGYKTTVQFKSAIEHLGRHSASSPLLWMHKTLTKMVEGKYIREIPEAWTTALKQQGFDKNANWLGNTGAGSSNGEAVRNPGGKQAGNGGGSQQVEGSRESTTQS</sequence>
<feature type="chain" id="PRO_5040966743" evidence="2">
    <location>
        <begin position="23"/>
        <end position="200"/>
    </location>
</feature>
<evidence type="ECO:0000313" key="4">
    <source>
        <dbReference type="Proteomes" id="UP001150238"/>
    </source>
</evidence>
<dbReference type="EMBL" id="JANVFS010000059">
    <property type="protein sequence ID" value="KAJ4464428.1"/>
    <property type="molecule type" value="Genomic_DNA"/>
</dbReference>
<evidence type="ECO:0000313" key="3">
    <source>
        <dbReference type="EMBL" id="KAJ4464428.1"/>
    </source>
</evidence>
<accession>A0A9W8ZRI8</accession>
<evidence type="ECO:0000256" key="1">
    <source>
        <dbReference type="SAM" id="MobiDB-lite"/>
    </source>
</evidence>
<evidence type="ECO:0000256" key="2">
    <source>
        <dbReference type="SAM" id="SignalP"/>
    </source>
</evidence>